<dbReference type="Proteomes" id="UP000006859">
    <property type="component" value="Chromosome"/>
</dbReference>
<dbReference type="EMBL" id="CP002038">
    <property type="protein sequence ID" value="ADN00582.1"/>
    <property type="molecule type" value="Genomic_DNA"/>
</dbReference>
<dbReference type="HOGENOM" id="CLU_2507337_0_0_6"/>
<name>E0SME3_DICD3</name>
<protein>
    <submittedName>
        <fullName evidence="1">Uncharacterized protein</fullName>
    </submittedName>
</protein>
<proteinExistence type="predicted"/>
<accession>E0SME3</accession>
<evidence type="ECO:0000313" key="2">
    <source>
        <dbReference type="Proteomes" id="UP000006859"/>
    </source>
</evidence>
<dbReference type="AlphaFoldDB" id="E0SME3"/>
<sequence>MSGLTAGACGVLLLLPFRMFMRISADFPLFPVRSINCMFFRGVLLSRLAFDNARMRLPAHPKKFARVDIGNLLNTLFFHITDIRV</sequence>
<evidence type="ECO:0000313" key="1">
    <source>
        <dbReference type="EMBL" id="ADN00582.1"/>
    </source>
</evidence>
<dbReference type="KEGG" id="ddd:Dda3937_04420"/>
<gene>
    <name evidence="1" type="ordered locus">Dda3937_04420</name>
</gene>
<organism evidence="1 2">
    <name type="scientific">Dickeya dadantii (strain 3937)</name>
    <name type="common">Erwinia chrysanthemi (strain 3937)</name>
    <dbReference type="NCBI Taxonomy" id="198628"/>
    <lineage>
        <taxon>Bacteria</taxon>
        <taxon>Pseudomonadati</taxon>
        <taxon>Pseudomonadota</taxon>
        <taxon>Gammaproteobacteria</taxon>
        <taxon>Enterobacterales</taxon>
        <taxon>Pectobacteriaceae</taxon>
        <taxon>Dickeya</taxon>
    </lineage>
</organism>
<dbReference type="STRING" id="198628.Dda3937_04420"/>
<keyword evidence="2" id="KW-1185">Reference proteome</keyword>
<reference evidence="1 2" key="1">
    <citation type="journal article" date="2011" name="J. Bacteriol.">
        <title>Genome sequence of the plant-pathogenic bacterium Dickeya dadantii 3937.</title>
        <authorList>
            <person name="Glasner J.D."/>
            <person name="Yang C.H."/>
            <person name="Reverchon S."/>
            <person name="Hugouvieux-Cotte-Pattat N."/>
            <person name="Condemine G."/>
            <person name="Bohin J.P."/>
            <person name="Van Gijsegem F."/>
            <person name="Yang S."/>
            <person name="Franza T."/>
            <person name="Expert D."/>
            <person name="Plunkett G. III"/>
            <person name="San Francisco M.J."/>
            <person name="Charkowski A.O."/>
            <person name="Py B."/>
            <person name="Bell K."/>
            <person name="Rauscher L."/>
            <person name="Rodriguez-Palenzuela P."/>
            <person name="Toussaint A."/>
            <person name="Holeva M.C."/>
            <person name="He S.Y."/>
            <person name="Douet V."/>
            <person name="Boccara M."/>
            <person name="Blanco C."/>
            <person name="Toth I."/>
            <person name="Anderson B.D."/>
            <person name="Biehl B.S."/>
            <person name="Mau B."/>
            <person name="Flynn S.M."/>
            <person name="Barras F."/>
            <person name="Lindeberg M."/>
            <person name="Birch P.R."/>
            <person name="Tsuyumu S."/>
            <person name="Shi X."/>
            <person name="Hibbing M."/>
            <person name="Yap M.N."/>
            <person name="Carpentier M."/>
            <person name="Dassa E."/>
            <person name="Umehara M."/>
            <person name="Kim J.F."/>
            <person name="Rusch M."/>
            <person name="Soni P."/>
            <person name="Mayhew G.F."/>
            <person name="Fouts D.E."/>
            <person name="Gill S.R."/>
            <person name="Blattner F.R."/>
            <person name="Keen N.T."/>
            <person name="Perna N.T."/>
        </authorList>
    </citation>
    <scope>NUCLEOTIDE SEQUENCE [LARGE SCALE GENOMIC DNA]</scope>
    <source>
        <strain evidence="1 2">3937</strain>
    </source>
</reference>